<dbReference type="Gene3D" id="3.80.10.10">
    <property type="entry name" value="Ribonuclease Inhibitor"/>
    <property type="match status" value="1"/>
</dbReference>
<name>A0AAW1W7Y6_RUBAR</name>
<dbReference type="Pfam" id="PF08387">
    <property type="entry name" value="FBD"/>
    <property type="match status" value="1"/>
</dbReference>
<dbReference type="InterPro" id="IPR055411">
    <property type="entry name" value="LRR_FXL15/At3g58940/PEG3-like"/>
</dbReference>
<protein>
    <recommendedName>
        <fullName evidence="1">F-box domain-containing protein</fullName>
    </recommendedName>
</protein>
<dbReference type="Pfam" id="PF00646">
    <property type="entry name" value="F-box"/>
    <property type="match status" value="1"/>
</dbReference>
<dbReference type="PANTHER" id="PTHR31900">
    <property type="entry name" value="F-BOX/RNI SUPERFAMILY PROTEIN-RELATED"/>
    <property type="match status" value="1"/>
</dbReference>
<dbReference type="InterPro" id="IPR006566">
    <property type="entry name" value="FBD"/>
</dbReference>
<comment type="caution">
    <text evidence="2">The sequence shown here is derived from an EMBL/GenBank/DDBJ whole genome shotgun (WGS) entry which is preliminary data.</text>
</comment>
<evidence type="ECO:0000313" key="3">
    <source>
        <dbReference type="Proteomes" id="UP001457282"/>
    </source>
</evidence>
<dbReference type="InterPro" id="IPR032675">
    <property type="entry name" value="LRR_dom_sf"/>
</dbReference>
<dbReference type="SUPFAM" id="SSF52047">
    <property type="entry name" value="RNI-like"/>
    <property type="match status" value="1"/>
</dbReference>
<dbReference type="InterPro" id="IPR036047">
    <property type="entry name" value="F-box-like_dom_sf"/>
</dbReference>
<dbReference type="CDD" id="cd09917">
    <property type="entry name" value="F-box_SF"/>
    <property type="match status" value="1"/>
</dbReference>
<keyword evidence="3" id="KW-1185">Reference proteome</keyword>
<evidence type="ECO:0000313" key="2">
    <source>
        <dbReference type="EMBL" id="KAK9920059.1"/>
    </source>
</evidence>
<accession>A0AAW1W7Y6</accession>
<organism evidence="2 3">
    <name type="scientific">Rubus argutus</name>
    <name type="common">Southern blackberry</name>
    <dbReference type="NCBI Taxonomy" id="59490"/>
    <lineage>
        <taxon>Eukaryota</taxon>
        <taxon>Viridiplantae</taxon>
        <taxon>Streptophyta</taxon>
        <taxon>Embryophyta</taxon>
        <taxon>Tracheophyta</taxon>
        <taxon>Spermatophyta</taxon>
        <taxon>Magnoliopsida</taxon>
        <taxon>eudicotyledons</taxon>
        <taxon>Gunneridae</taxon>
        <taxon>Pentapetalae</taxon>
        <taxon>rosids</taxon>
        <taxon>fabids</taxon>
        <taxon>Rosales</taxon>
        <taxon>Rosaceae</taxon>
        <taxon>Rosoideae</taxon>
        <taxon>Rosoideae incertae sedis</taxon>
        <taxon>Rubus</taxon>
    </lineage>
</organism>
<dbReference type="InterPro" id="IPR001810">
    <property type="entry name" value="F-box_dom"/>
</dbReference>
<dbReference type="PROSITE" id="PS50181">
    <property type="entry name" value="FBOX"/>
    <property type="match status" value="1"/>
</dbReference>
<dbReference type="Pfam" id="PF24758">
    <property type="entry name" value="LRR_At5g56370"/>
    <property type="match status" value="1"/>
</dbReference>
<evidence type="ECO:0000259" key="1">
    <source>
        <dbReference type="PROSITE" id="PS50181"/>
    </source>
</evidence>
<dbReference type="PANTHER" id="PTHR31900:SF32">
    <property type="entry name" value="F-BOX_RNI_FBD-LIKE DOMAIN PROTEIN"/>
    <property type="match status" value="1"/>
</dbReference>
<dbReference type="Proteomes" id="UP001457282">
    <property type="component" value="Unassembled WGS sequence"/>
</dbReference>
<dbReference type="InterPro" id="IPR050232">
    <property type="entry name" value="FBL13/AtMIF1-like"/>
</dbReference>
<dbReference type="SUPFAM" id="SSF81383">
    <property type="entry name" value="F-box domain"/>
    <property type="match status" value="1"/>
</dbReference>
<gene>
    <name evidence="2" type="ORF">M0R45_028624</name>
</gene>
<dbReference type="Gene3D" id="1.20.1280.50">
    <property type="match status" value="1"/>
</dbReference>
<sequence length="490" mass="56155">MAHKHKILAFESSRFQRACPDIVVDRFTNLPDDVAHHILSLLSFRNIARVGCVSKKCREFYQCIPNLDFDSTAYAHSTQARLRLLSCLDRFLFQRGEKKIQSFRIRWFFEGSASNGNEQFRVMSWIHYAVRCNVENLNLELSVYELLRTLELPSCIFLCESLRHLVVDVLNAGGKILKTPSFACSSNLQSLKLKNVTIEEGFCKWISWCCKCIKQLWLEHIRKTETISIQNSSLESFSLVGDYRLGFYDLHMLSVLNISGEKLGNIHIHWKTRIRGINYLNIYAPNLKDLTLIGIFMNQLYLGKLLRLEKSILYPIGLHDFDKAFEVLSSVSRGKILALIGDIIKVVFRQGSLPPPLHDICCFSMLGTLNDDLVPPMALLLKAMPNLIRLRISNAVIPFNSSTNSSGFNISYWKSQNLTFVHHLEDVSIPIFNGDNEVEFAAYLLENARNLKKMVIYHSGQHHSTAIKWLQKKSFCYSTAKVIFMEKSSS</sequence>
<dbReference type="AlphaFoldDB" id="A0AAW1W7Y6"/>
<proteinExistence type="predicted"/>
<feature type="domain" description="F-box" evidence="1">
    <location>
        <begin position="24"/>
        <end position="72"/>
    </location>
</feature>
<reference evidence="2 3" key="1">
    <citation type="journal article" date="2023" name="G3 (Bethesda)">
        <title>A chromosome-length genome assembly and annotation of blackberry (Rubus argutus, cv. 'Hillquist').</title>
        <authorList>
            <person name="Bruna T."/>
            <person name="Aryal R."/>
            <person name="Dudchenko O."/>
            <person name="Sargent D.J."/>
            <person name="Mead D."/>
            <person name="Buti M."/>
            <person name="Cavallini A."/>
            <person name="Hytonen T."/>
            <person name="Andres J."/>
            <person name="Pham M."/>
            <person name="Weisz D."/>
            <person name="Mascagni F."/>
            <person name="Usai G."/>
            <person name="Natali L."/>
            <person name="Bassil N."/>
            <person name="Fernandez G.E."/>
            <person name="Lomsadze A."/>
            <person name="Armour M."/>
            <person name="Olukolu B."/>
            <person name="Poorten T."/>
            <person name="Britton C."/>
            <person name="Davik J."/>
            <person name="Ashrafi H."/>
            <person name="Aiden E.L."/>
            <person name="Borodovsky M."/>
            <person name="Worthington M."/>
        </authorList>
    </citation>
    <scope>NUCLEOTIDE SEQUENCE [LARGE SCALE GENOMIC DNA]</scope>
    <source>
        <strain evidence="2">PI 553951</strain>
    </source>
</reference>
<dbReference type="EMBL" id="JBEDUW010000006">
    <property type="protein sequence ID" value="KAK9920059.1"/>
    <property type="molecule type" value="Genomic_DNA"/>
</dbReference>